<evidence type="ECO:0000313" key="1">
    <source>
        <dbReference type="EMBL" id="AEX65732.1"/>
    </source>
</evidence>
<dbReference type="RefSeq" id="YP_006383671.1">
    <property type="nucleotide sequence ID" value="NC_017981.1"/>
</dbReference>
<proteinExistence type="predicted"/>
<reference evidence="1 2" key="1">
    <citation type="submission" date="2011-05" db="EMBL/GenBank/DDBJ databases">
        <authorList>
            <person name="Sadunishvili T."/>
            <person name="Gaganidze D."/>
            <person name="Kropinski A.M."/>
            <person name="Lingohr E.J."/>
            <person name="Ghudumidze N."/>
            <person name="Kvesitadze G."/>
        </authorList>
    </citation>
    <scope>NUCLEOTIDE SEQUENCE [LARGE SCALE GENOMIC DNA]</scope>
</reference>
<dbReference type="GeneID" id="12980213"/>
<dbReference type="Proteomes" id="UP000005249">
    <property type="component" value="Segment"/>
</dbReference>
<dbReference type="EMBL" id="JN022534">
    <property type="protein sequence ID" value="AEX65732.1"/>
    <property type="molecule type" value="Genomic_DNA"/>
</dbReference>
<evidence type="ECO:0000313" key="2">
    <source>
        <dbReference type="Proteomes" id="UP000005249"/>
    </source>
</evidence>
<accession>I3PGZ7</accession>
<sequence>MGGVVSDKPVYCRIKKIDYRQARRALTAGAVFGKISNGIMIPVRFGNSITAAKDLVWITTTNQNHEYYLRTS</sequence>
<protein>
    <submittedName>
        <fullName evidence="1">Uncharacterized protein</fullName>
    </submittedName>
</protein>
<gene>
    <name evidence="1" type="ORF">DIBBI_064</name>
</gene>
<organism evidence="1 2">
    <name type="scientific">Xanthomonas phage vB_XveM_DIBBI</name>
    <dbReference type="NCBI Taxonomy" id="1129194"/>
    <lineage>
        <taxon>Viruses</taxon>
        <taxon>Duplodnaviria</taxon>
        <taxon>Heunggongvirae</taxon>
        <taxon>Uroviricota</taxon>
        <taxon>Caudoviricetes</taxon>
        <taxon>Dibbivirus</taxon>
        <taxon>Dibbivirus DIBBI</taxon>
    </lineage>
</organism>
<dbReference type="KEGG" id="vg:12980213"/>
<keyword evidence="2" id="KW-1185">Reference proteome</keyword>
<name>I3PGZ7_9CAUD</name>